<feature type="domain" description="DZIP3-like HEPN" evidence="4">
    <location>
        <begin position="33"/>
        <end position="173"/>
    </location>
</feature>
<feature type="repeat" description="ANK" evidence="3">
    <location>
        <begin position="1175"/>
        <end position="1207"/>
    </location>
</feature>
<dbReference type="Proteomes" id="UP001195483">
    <property type="component" value="Unassembled WGS sequence"/>
</dbReference>
<keyword evidence="7" id="KW-1185">Reference proteome</keyword>
<proteinExistence type="predicted"/>
<dbReference type="InterPro" id="IPR036770">
    <property type="entry name" value="Ankyrin_rpt-contain_sf"/>
</dbReference>
<feature type="repeat" description="ANK" evidence="3">
    <location>
        <begin position="874"/>
        <end position="900"/>
    </location>
</feature>
<dbReference type="PANTHER" id="PTHR24198">
    <property type="entry name" value="ANKYRIN REPEAT AND PROTEIN KINASE DOMAIN-CONTAINING PROTEIN"/>
    <property type="match status" value="1"/>
</dbReference>
<dbReference type="Pfam" id="PF13606">
    <property type="entry name" value="Ank_3"/>
    <property type="match status" value="1"/>
</dbReference>
<comment type="caution">
    <text evidence="6">The sequence shown here is derived from an EMBL/GenBank/DDBJ whole genome shotgun (WGS) entry which is preliminary data.</text>
</comment>
<dbReference type="InterPro" id="IPR049050">
    <property type="entry name" value="nSTAND3"/>
</dbReference>
<feature type="repeat" description="ANK" evidence="3">
    <location>
        <begin position="1678"/>
        <end position="1710"/>
    </location>
</feature>
<keyword evidence="1" id="KW-0677">Repeat</keyword>
<feature type="repeat" description="ANK" evidence="3">
    <location>
        <begin position="1343"/>
        <end position="1369"/>
    </location>
</feature>
<evidence type="ECO:0000259" key="4">
    <source>
        <dbReference type="Pfam" id="PF18738"/>
    </source>
</evidence>
<reference evidence="6" key="3">
    <citation type="submission" date="2023-05" db="EMBL/GenBank/DDBJ databases">
        <authorList>
            <person name="Smith C.H."/>
        </authorList>
    </citation>
    <scope>NUCLEOTIDE SEQUENCE</scope>
    <source>
        <strain evidence="6">CHS0354</strain>
        <tissue evidence="6">Mantle</tissue>
    </source>
</reference>
<feature type="repeat" description="ANK" evidence="3">
    <location>
        <begin position="1376"/>
        <end position="1408"/>
    </location>
</feature>
<dbReference type="Pfam" id="PF12796">
    <property type="entry name" value="Ank_2"/>
    <property type="match status" value="6"/>
</dbReference>
<dbReference type="PROSITE" id="PS50088">
    <property type="entry name" value="ANK_REPEAT"/>
    <property type="match status" value="16"/>
</dbReference>
<feature type="repeat" description="ANK" evidence="3">
    <location>
        <begin position="1075"/>
        <end position="1101"/>
    </location>
</feature>
<dbReference type="Pfam" id="PF13637">
    <property type="entry name" value="Ank_4"/>
    <property type="match status" value="5"/>
</dbReference>
<evidence type="ECO:0000256" key="2">
    <source>
        <dbReference type="ARBA" id="ARBA00023043"/>
    </source>
</evidence>
<feature type="repeat" description="ANK" evidence="3">
    <location>
        <begin position="941"/>
        <end position="967"/>
    </location>
</feature>
<dbReference type="EMBL" id="JAEAOA010000672">
    <property type="protein sequence ID" value="KAK3607637.1"/>
    <property type="molecule type" value="Genomic_DNA"/>
</dbReference>
<feature type="domain" description="Novel STAND NTPase 3" evidence="5">
    <location>
        <begin position="268"/>
        <end position="428"/>
    </location>
</feature>
<reference evidence="6" key="2">
    <citation type="journal article" date="2021" name="Genome Biol. Evol.">
        <title>Developing a high-quality reference genome for a parasitic bivalve with doubly uniparental inheritance (Bivalvia: Unionida).</title>
        <authorList>
            <person name="Smith C.H."/>
        </authorList>
    </citation>
    <scope>NUCLEOTIDE SEQUENCE</scope>
    <source>
        <strain evidence="6">CHS0354</strain>
        <tissue evidence="6">Mantle</tissue>
    </source>
</reference>
<feature type="repeat" description="ANK" evidence="3">
    <location>
        <begin position="1108"/>
        <end position="1130"/>
    </location>
</feature>
<feature type="repeat" description="ANK" evidence="3">
    <location>
        <begin position="1242"/>
        <end position="1264"/>
    </location>
</feature>
<evidence type="ECO:0000259" key="5">
    <source>
        <dbReference type="Pfam" id="PF20720"/>
    </source>
</evidence>
<feature type="repeat" description="ANK" evidence="3">
    <location>
        <begin position="1309"/>
        <end position="1331"/>
    </location>
</feature>
<keyword evidence="2 3" id="KW-0040">ANK repeat</keyword>
<organism evidence="6 7">
    <name type="scientific">Potamilus streckersoni</name>
    <dbReference type="NCBI Taxonomy" id="2493646"/>
    <lineage>
        <taxon>Eukaryota</taxon>
        <taxon>Metazoa</taxon>
        <taxon>Spiralia</taxon>
        <taxon>Lophotrochozoa</taxon>
        <taxon>Mollusca</taxon>
        <taxon>Bivalvia</taxon>
        <taxon>Autobranchia</taxon>
        <taxon>Heteroconchia</taxon>
        <taxon>Palaeoheterodonta</taxon>
        <taxon>Unionida</taxon>
        <taxon>Unionoidea</taxon>
        <taxon>Unionidae</taxon>
        <taxon>Ambleminae</taxon>
        <taxon>Lampsilini</taxon>
        <taxon>Potamilus</taxon>
    </lineage>
</organism>
<dbReference type="SUPFAM" id="SSF48403">
    <property type="entry name" value="Ankyrin repeat"/>
    <property type="match status" value="3"/>
</dbReference>
<gene>
    <name evidence="6" type="ORF">CHS0354_010689</name>
</gene>
<reference evidence="6" key="1">
    <citation type="journal article" date="2021" name="Genome Biol. Evol.">
        <title>A High-Quality Reference Genome for a Parasitic Bivalve with Doubly Uniparental Inheritance (Bivalvia: Unionida).</title>
        <authorList>
            <person name="Smith C.H."/>
        </authorList>
    </citation>
    <scope>NUCLEOTIDE SEQUENCE</scope>
    <source>
        <strain evidence="6">CHS0354</strain>
    </source>
</reference>
<feature type="repeat" description="ANK" evidence="3">
    <location>
        <begin position="1611"/>
        <end position="1637"/>
    </location>
</feature>
<dbReference type="InterPro" id="IPR002110">
    <property type="entry name" value="Ankyrin_rpt"/>
</dbReference>
<dbReference type="InterPro" id="IPR041249">
    <property type="entry name" value="HEPN_DZIP3"/>
</dbReference>
<dbReference type="Pfam" id="PF18738">
    <property type="entry name" value="HEPN_DZIP3"/>
    <property type="match status" value="1"/>
</dbReference>
<dbReference type="Pfam" id="PF20720">
    <property type="entry name" value="nSTAND3"/>
    <property type="match status" value="1"/>
</dbReference>
<name>A0AAE0WBM8_9BIVA</name>
<evidence type="ECO:0000256" key="3">
    <source>
        <dbReference type="PROSITE-ProRule" id="PRU00023"/>
    </source>
</evidence>
<dbReference type="SMART" id="SM00248">
    <property type="entry name" value="ANK"/>
    <property type="match status" value="32"/>
</dbReference>
<feature type="repeat" description="ANK" evidence="3">
    <location>
        <begin position="1008"/>
        <end position="1034"/>
    </location>
</feature>
<sequence>MEKKQNFYRFSALLLDVGARVLREVLTFYHLGPTTLAAYLSSNKSRLMKLRENVMTQEHLNTLFPPSGNSVLIEDIDITLLCILFRNLDSKVSSNNPVWSDPSTTDLSFQAEVGRIRVIRNFLFEHVSSASMDTSSFNIEANNLTTIFLRLISQLSASPFSSTELQQMIDKEMQGPVQPDLENRINIMRRKLHEWHQYDEDFKEMVQKIKTDIREMPSTKTALLEMQKQLNSPIKESRTVVNKRDQMKKIVSSQIALEQHRSHAEKNFVETRGYNTAKEILNQHRRLIISGKSGQGKTYLSYQLLKTMMTVDSNIKPLIISSVEEWRTLVDSNLTLGIIVDEMCGRFGLNEGELIQWKEESKYMPALLENGRHVVMFTIKSHLNQKLLMALRQKSKVSSRLFSEEISLNLDNITMQLSEKTEFVNKYLGEFRLNEHKVSELCSIHEVSIGFPQLCRAATIVKEESNVFDLFSYPREIILKQIENLRLVDRKIYACLVLVLLSEGKLDMQSIRESEASNENKENKVIWVFMSSGVSDMTSVTVQQTLESLQSTYVSLDASDGSYYFSHDSIEEAVFISHGAVFPKETLLYSSLELICKLCTIKYKSNYLDITENENMLFLQPSYQSILINRFILALKGSCPKDFAIISEANVWSCQDFRKAFVAECKEINLLADRDANSLLVHAANANNRDLVDKLLEVADQVPLHMKKQLDQFITKSAKKSCVHKDTYLLKTLCTLGGIDVTEILQSSVTHGSINAIAFLLQSGADVNFGSRDGENLLHTACLHGRTDIVKFLHSRNENLFNELDNHNRSVGHYSACGGSLESLEFFLLLGLDPTCTDSGGWNLLHYACWHANKDMVDYLMDNYPNLICSQTRDGLSILHLSAFNGNTDVLTYIIDHGIDPWCKTSQEVTLLHIACLAGQLDMTKYLVENYQTMLNEVDSNKLSAAHLAAESGNVAVLSYLINRGTDPWCRTSNGDTLLHMACIKGQLNMTKYLVETYPNMLNDFDSNKHTATHHAAESGNITVLRFLFDRGSDPWCRTSKGDTLLHMACIRGQFDITKFLVETYPKMLIEVDSNNHTAAHHAAESGNVALLSYLIDRGIDPWCRTSEGDTLLHMACLRGQLDTTKYLVETYPTMLNEVDSNKHTAAHHAALSGNVAVLIYLIDCGTDPKCTTSEGDTLLHMACMNGQFDMTKYLVEVYPNMLNEDDGHKHSAAHHAAESGNVAVLSYLIDCGTNPWCRTSEGDTLLHIACLKGQLDTTKYLVETYPDMLNEVDSNKHTAAHHAAESGNVSVLSYLIDRGSDPWCKTSKGDTLLHMACMNGRLDMTKYLVEAYPKMLIEVDSNNHTAAHDAALSGNVAVLVYLIDRGSDPWCTTSEGDTLLHMACMDGQLDMTKYLVETYPDMLNDDDIHKHSAAHHAAVSGNVAVLSYLIDRGTDPWCRTSEGEILLHISCLAGQLDMTKYLVETYPNMLNEVDIYERTVTHHAALSGNVAVLKYLIDRGRDPWCITSQNASLLHISCHAGQLDMTKFLVEIYPNMLNEVDINKHTAAHDAAESGNIAVLRFLIDRGIDPWCRTSQEATLLHRACLTGQLDMTKYLVETYPYMLNEFDSHKHTAAHYAAVSGNIAVLNYLIDRGTDPWCRTFQEETLLHIACLEGHLDMTKCLIETYPDMLNEVDSHKQTAAHYAAVSGNIAVLSYLIDRGTDPYCRTSQEETLLHIACLDGHLDMIKYLVETYPNMLNSVDSNKLTAVHYATKSGDVAVLSYLLDHNQKGIVKTP</sequence>
<feature type="repeat" description="ANK" evidence="3">
    <location>
        <begin position="974"/>
        <end position="996"/>
    </location>
</feature>
<feature type="repeat" description="ANK" evidence="3">
    <location>
        <begin position="1041"/>
        <end position="1063"/>
    </location>
</feature>
<feature type="repeat" description="ANK" evidence="3">
    <location>
        <begin position="1544"/>
        <end position="1570"/>
    </location>
</feature>
<evidence type="ECO:0000313" key="7">
    <source>
        <dbReference type="Proteomes" id="UP001195483"/>
    </source>
</evidence>
<dbReference type="Gene3D" id="1.25.40.20">
    <property type="entry name" value="Ankyrin repeat-containing domain"/>
    <property type="match status" value="8"/>
</dbReference>
<dbReference type="PROSITE" id="PS50297">
    <property type="entry name" value="ANK_REP_REGION"/>
    <property type="match status" value="16"/>
</dbReference>
<dbReference type="PANTHER" id="PTHR24198:SF165">
    <property type="entry name" value="ANKYRIN REPEAT-CONTAINING PROTEIN-RELATED"/>
    <property type="match status" value="1"/>
</dbReference>
<protein>
    <submittedName>
        <fullName evidence="6">Uncharacterized protein</fullName>
    </submittedName>
</protein>
<evidence type="ECO:0000256" key="1">
    <source>
        <dbReference type="ARBA" id="ARBA00022737"/>
    </source>
</evidence>
<feature type="repeat" description="ANK" evidence="3">
    <location>
        <begin position="1276"/>
        <end position="1302"/>
    </location>
</feature>
<evidence type="ECO:0000313" key="6">
    <source>
        <dbReference type="EMBL" id="KAK3607637.1"/>
    </source>
</evidence>
<accession>A0AAE0WBM8</accession>